<dbReference type="Pfam" id="PF08246">
    <property type="entry name" value="Inhibitor_I29"/>
    <property type="match status" value="3"/>
</dbReference>
<dbReference type="PROSITE" id="PS00640">
    <property type="entry name" value="THIOL_PROTEASE_ASN"/>
    <property type="match status" value="2"/>
</dbReference>
<dbReference type="OrthoDB" id="10253408at2759"/>
<evidence type="ECO:0000259" key="9">
    <source>
        <dbReference type="SMART" id="SM00848"/>
    </source>
</evidence>
<evidence type="ECO:0000256" key="4">
    <source>
        <dbReference type="ARBA" id="ARBA00022807"/>
    </source>
</evidence>
<dbReference type="Gene3D" id="1.10.287.2250">
    <property type="match status" value="1"/>
</dbReference>
<dbReference type="PRINTS" id="PR00705">
    <property type="entry name" value="PAPAIN"/>
</dbReference>
<organism evidence="10 11">
    <name type="scientific">Dissostichus mawsoni</name>
    <name type="common">Antarctic cod</name>
    <dbReference type="NCBI Taxonomy" id="36200"/>
    <lineage>
        <taxon>Eukaryota</taxon>
        <taxon>Metazoa</taxon>
        <taxon>Chordata</taxon>
        <taxon>Craniata</taxon>
        <taxon>Vertebrata</taxon>
        <taxon>Euteleostomi</taxon>
        <taxon>Actinopterygii</taxon>
        <taxon>Neopterygii</taxon>
        <taxon>Teleostei</taxon>
        <taxon>Neoteleostei</taxon>
        <taxon>Acanthomorphata</taxon>
        <taxon>Eupercaria</taxon>
        <taxon>Perciformes</taxon>
        <taxon>Notothenioidei</taxon>
        <taxon>Nototheniidae</taxon>
        <taxon>Dissostichus</taxon>
    </lineage>
</organism>
<dbReference type="SUPFAM" id="SSF54001">
    <property type="entry name" value="Cysteine proteinases"/>
    <property type="match status" value="3"/>
</dbReference>
<dbReference type="Proteomes" id="UP000518266">
    <property type="component" value="Unassembled WGS sequence"/>
</dbReference>
<feature type="domain" description="Peptidase C1A papain C-terminal" evidence="8">
    <location>
        <begin position="127"/>
        <end position="342"/>
    </location>
</feature>
<evidence type="ECO:0000256" key="1">
    <source>
        <dbReference type="ARBA" id="ARBA00008455"/>
    </source>
</evidence>
<feature type="domain" description="Cathepsin propeptide inhibitor" evidence="9">
    <location>
        <begin position="386"/>
        <end position="446"/>
    </location>
</feature>
<dbReference type="AlphaFoldDB" id="A0A7J5Y7G4"/>
<dbReference type="InterPro" id="IPR025660">
    <property type="entry name" value="Pept_his_AS"/>
</dbReference>
<sequence>MTFSACVSVRMKLLLVAAALAVASCASISLEDLEFHAWKLKFGRSYNSPVEEAQRREIWLTNRRLVVVHNIMADQGIKSYRLGMTYFADLENVEYRHLISKGCLGSFNTSLPRTGSAFLRLPGVTDLPKSVDWRDKGYVTDVKDQKQCGSCWAFSTTGSLEGQNFRKTGKLVSLSEQQLVDCSGDYGNYGCDGGLMDNAFKYIKANGGIDTEDSYPYEAEDGQCRYNPNMVGASCTGYVDVNQGDEDALKEAVATIGPVSVAIDASQSSFQLYHSGVYDEPDCSSLELDHGVLAVGYGSDNGQDYWLVKNSWGLEWGDKGYIMMSRNKHNQCGIATASSYPWSEQVDRPQTSHQLREAVRMKLLLVAAAALAVASCASISSDELEFHAWKLKFGRSYNSRVEEAQRREIWLNNRRLVLEHNIMADQGIKSYRLSMTKFADMENVEYRRLISQGSLGFFNTSLPQTGPAFLRLSEGFDLPDSVDWRDKGYVTEVKDQKQCGSCWAFSATGSLEGQHFRKTGKLVSLSEQLRKLLEFWMKLLLVAAAALAVASCASISSDDLEFHAWKVQFGRSYNSPVEEARRREIWLNNRRLVQKHNIMADQGIKSYRLGMTKFADMENEEYRHLISKGCLGFFNTSLPQTGPAFFRLPGETDLPNSVDWRDKGYVTEVKDQKHCGSCWAFSTTGSLEGQIFRKTGKLVSLSEQQLVDCANDNHGCNGGWMNKAFRYIATNGGIETEDSYPYRAMDGKCRHNPAYSAATCTGYVHVNQGDEVALKEAVATVGPVSVAIDVSHASFKLYHSGVYDEPKCSSSELDHAVLAVGYGSDNGQDYWLVKNSWGLGWGDQGYIKMSRNKHNQCGIATASSYPLVQDFPTVSEVEERDA</sequence>
<keyword evidence="4" id="KW-0788">Thiol protease</keyword>
<dbReference type="InterPro" id="IPR000668">
    <property type="entry name" value="Peptidase_C1A_C"/>
</dbReference>
<dbReference type="SMART" id="SM00848">
    <property type="entry name" value="Inhibitor_I29"/>
    <property type="match status" value="3"/>
</dbReference>
<evidence type="ECO:0008006" key="12">
    <source>
        <dbReference type="Google" id="ProtNLM"/>
    </source>
</evidence>
<evidence type="ECO:0000256" key="2">
    <source>
        <dbReference type="ARBA" id="ARBA00022670"/>
    </source>
</evidence>
<dbReference type="SMART" id="SM00645">
    <property type="entry name" value="Pept_C1"/>
    <property type="match status" value="2"/>
</dbReference>
<dbReference type="Gene3D" id="3.90.70.10">
    <property type="entry name" value="Cysteine proteinases"/>
    <property type="match status" value="3"/>
</dbReference>
<protein>
    <recommendedName>
        <fullName evidence="12">Cathepsin L.1</fullName>
    </recommendedName>
</protein>
<keyword evidence="5" id="KW-0865">Zymogen</keyword>
<evidence type="ECO:0000256" key="3">
    <source>
        <dbReference type="ARBA" id="ARBA00022801"/>
    </source>
</evidence>
<keyword evidence="7" id="KW-0732">Signal</keyword>
<evidence type="ECO:0000256" key="7">
    <source>
        <dbReference type="SAM" id="SignalP"/>
    </source>
</evidence>
<dbReference type="PROSITE" id="PS00639">
    <property type="entry name" value="THIOL_PROTEASE_HIS"/>
    <property type="match status" value="2"/>
</dbReference>
<dbReference type="EMBL" id="JAAKFY010000015">
    <property type="protein sequence ID" value="KAF3844981.1"/>
    <property type="molecule type" value="Genomic_DNA"/>
</dbReference>
<keyword evidence="11" id="KW-1185">Reference proteome</keyword>
<feature type="domain" description="Cathepsin propeptide inhibitor" evidence="9">
    <location>
        <begin position="35"/>
        <end position="95"/>
    </location>
</feature>
<dbReference type="GO" id="GO:0006508">
    <property type="term" value="P:proteolysis"/>
    <property type="evidence" value="ECO:0007669"/>
    <property type="project" value="UniProtKB-KW"/>
</dbReference>
<dbReference type="Pfam" id="PF00112">
    <property type="entry name" value="Peptidase_C1"/>
    <property type="match status" value="3"/>
</dbReference>
<feature type="domain" description="Peptidase C1A papain C-terminal" evidence="8">
    <location>
        <begin position="654"/>
        <end position="867"/>
    </location>
</feature>
<evidence type="ECO:0000256" key="6">
    <source>
        <dbReference type="ARBA" id="ARBA00023157"/>
    </source>
</evidence>
<keyword evidence="2" id="KW-0645">Protease</keyword>
<evidence type="ECO:0000259" key="8">
    <source>
        <dbReference type="SMART" id="SM00645"/>
    </source>
</evidence>
<name>A0A7J5Y7G4_DISMA</name>
<evidence type="ECO:0000256" key="5">
    <source>
        <dbReference type="ARBA" id="ARBA00023145"/>
    </source>
</evidence>
<dbReference type="CDD" id="cd02248">
    <property type="entry name" value="Peptidase_C1A"/>
    <property type="match status" value="2"/>
</dbReference>
<gene>
    <name evidence="10" type="ORF">F7725_008144</name>
</gene>
<proteinExistence type="inferred from homology"/>
<reference evidence="10 11" key="1">
    <citation type="submission" date="2020-03" db="EMBL/GenBank/DDBJ databases">
        <title>Dissostichus mawsoni Genome sequencing and assembly.</title>
        <authorList>
            <person name="Park H."/>
        </authorList>
    </citation>
    <scope>NUCLEOTIDE SEQUENCE [LARGE SCALE GENOMIC DNA]</scope>
    <source>
        <strain evidence="10">DM0001</strain>
        <tissue evidence="10">Muscle</tissue>
    </source>
</reference>
<keyword evidence="3" id="KW-0378">Hydrolase</keyword>
<evidence type="ECO:0000313" key="11">
    <source>
        <dbReference type="Proteomes" id="UP000518266"/>
    </source>
</evidence>
<comment type="caution">
    <text evidence="10">The sequence shown here is derived from an EMBL/GenBank/DDBJ whole genome shotgun (WGS) entry which is preliminary data.</text>
</comment>
<feature type="chain" id="PRO_5029662502" description="Cathepsin L.1" evidence="7">
    <location>
        <begin position="26"/>
        <end position="882"/>
    </location>
</feature>
<comment type="similarity">
    <text evidence="1">Belongs to the peptidase C1 family.</text>
</comment>
<dbReference type="InterPro" id="IPR038765">
    <property type="entry name" value="Papain-like_cys_pep_sf"/>
</dbReference>
<dbReference type="InterPro" id="IPR013128">
    <property type="entry name" value="Peptidase_C1A"/>
</dbReference>
<dbReference type="PROSITE" id="PS00139">
    <property type="entry name" value="THIOL_PROTEASE_CYS"/>
    <property type="match status" value="3"/>
</dbReference>
<dbReference type="FunFam" id="3.90.70.10:FF:000006">
    <property type="entry name" value="Cathepsin S"/>
    <property type="match status" value="2"/>
</dbReference>
<feature type="domain" description="Cathepsin propeptide inhibitor" evidence="9">
    <location>
        <begin position="562"/>
        <end position="622"/>
    </location>
</feature>
<feature type="signal peptide" evidence="7">
    <location>
        <begin position="1"/>
        <end position="25"/>
    </location>
</feature>
<dbReference type="InterPro" id="IPR025661">
    <property type="entry name" value="Pept_asp_AS"/>
</dbReference>
<accession>A0A7J5Y7G4</accession>
<dbReference type="InterPro" id="IPR013201">
    <property type="entry name" value="Prot_inhib_I29"/>
</dbReference>
<dbReference type="PANTHER" id="PTHR12411">
    <property type="entry name" value="CYSTEINE PROTEASE FAMILY C1-RELATED"/>
    <property type="match status" value="1"/>
</dbReference>
<dbReference type="InterPro" id="IPR000169">
    <property type="entry name" value="Pept_cys_AS"/>
</dbReference>
<keyword evidence="6" id="KW-1015">Disulfide bond</keyword>
<dbReference type="InterPro" id="IPR039417">
    <property type="entry name" value="Peptidase_C1A_papain-like"/>
</dbReference>
<dbReference type="GO" id="GO:0008234">
    <property type="term" value="F:cysteine-type peptidase activity"/>
    <property type="evidence" value="ECO:0007669"/>
    <property type="project" value="UniProtKB-KW"/>
</dbReference>
<evidence type="ECO:0000313" key="10">
    <source>
        <dbReference type="EMBL" id="KAF3844981.1"/>
    </source>
</evidence>